<protein>
    <submittedName>
        <fullName evidence="4">DUF4266 domain-containing protein</fullName>
    </submittedName>
</protein>
<dbReference type="OrthoDB" id="5526746at2"/>
<evidence type="ECO:0000256" key="1">
    <source>
        <dbReference type="SAM" id="MobiDB-lite"/>
    </source>
</evidence>
<evidence type="ECO:0000259" key="3">
    <source>
        <dbReference type="Pfam" id="PF14086"/>
    </source>
</evidence>
<dbReference type="EMBL" id="SSMQ01000061">
    <property type="protein sequence ID" value="TKC99009.1"/>
    <property type="molecule type" value="Genomic_DNA"/>
</dbReference>
<feature type="signal peptide" evidence="2">
    <location>
        <begin position="1"/>
        <end position="19"/>
    </location>
</feature>
<comment type="caution">
    <text evidence="4">The sequence shown here is derived from an EMBL/GenBank/DDBJ whole genome shotgun (WGS) entry which is preliminary data.</text>
</comment>
<proteinExistence type="predicted"/>
<feature type="region of interest" description="Disordered" evidence="1">
    <location>
        <begin position="38"/>
        <end position="71"/>
    </location>
</feature>
<dbReference type="PROSITE" id="PS51257">
    <property type="entry name" value="PROKAR_LIPOPROTEIN"/>
    <property type="match status" value="1"/>
</dbReference>
<name>A0A4U1IWQ6_9BACT</name>
<dbReference type="InterPro" id="IPR025362">
    <property type="entry name" value="DUF4266"/>
</dbReference>
<sequence>MVLRITRLVCLLGLLHGLAACTHVAPYERGRLAHPTMAVGPVSGPGESHMQAVHEGATGGSASAEGGCGCN</sequence>
<feature type="chain" id="PRO_5020880705" evidence="2">
    <location>
        <begin position="20"/>
        <end position="71"/>
    </location>
</feature>
<evidence type="ECO:0000313" key="5">
    <source>
        <dbReference type="Proteomes" id="UP000309215"/>
    </source>
</evidence>
<evidence type="ECO:0000256" key="2">
    <source>
        <dbReference type="SAM" id="SignalP"/>
    </source>
</evidence>
<accession>A0A4U1IWQ6</accession>
<reference evidence="4 5" key="1">
    <citation type="submission" date="2019-04" db="EMBL/GenBank/DDBJ databases">
        <authorList>
            <person name="Li Y."/>
            <person name="Wang J."/>
        </authorList>
    </citation>
    <scope>NUCLEOTIDE SEQUENCE [LARGE SCALE GENOMIC DNA]</scope>
    <source>
        <strain evidence="4 5">DSM 14668</strain>
    </source>
</reference>
<feature type="domain" description="DUF4266" evidence="3">
    <location>
        <begin position="24"/>
        <end position="71"/>
    </location>
</feature>
<gene>
    <name evidence="4" type="ORF">E8A74_39290</name>
</gene>
<organism evidence="4 5">
    <name type="scientific">Polyangium fumosum</name>
    <dbReference type="NCBI Taxonomy" id="889272"/>
    <lineage>
        <taxon>Bacteria</taxon>
        <taxon>Pseudomonadati</taxon>
        <taxon>Myxococcota</taxon>
        <taxon>Polyangia</taxon>
        <taxon>Polyangiales</taxon>
        <taxon>Polyangiaceae</taxon>
        <taxon>Polyangium</taxon>
    </lineage>
</organism>
<evidence type="ECO:0000313" key="4">
    <source>
        <dbReference type="EMBL" id="TKC99009.1"/>
    </source>
</evidence>
<dbReference type="Proteomes" id="UP000309215">
    <property type="component" value="Unassembled WGS sequence"/>
</dbReference>
<keyword evidence="2" id="KW-0732">Signal</keyword>
<dbReference type="RefSeq" id="WP_136934251.1">
    <property type="nucleotide sequence ID" value="NZ_SSMQ01000061.1"/>
</dbReference>
<dbReference type="AlphaFoldDB" id="A0A4U1IWQ6"/>
<keyword evidence="5" id="KW-1185">Reference proteome</keyword>
<dbReference type="Pfam" id="PF14086">
    <property type="entry name" value="DUF4266"/>
    <property type="match status" value="1"/>
</dbReference>